<protein>
    <submittedName>
        <fullName evidence="7">Arginine exporter protein ArgO</fullName>
    </submittedName>
</protein>
<evidence type="ECO:0000256" key="6">
    <source>
        <dbReference type="SAM" id="Phobius"/>
    </source>
</evidence>
<feature type="transmembrane region" description="Helical" evidence="6">
    <location>
        <begin position="69"/>
        <end position="89"/>
    </location>
</feature>
<evidence type="ECO:0000313" key="8">
    <source>
        <dbReference type="Proteomes" id="UP000073601"/>
    </source>
</evidence>
<keyword evidence="3 6" id="KW-0812">Transmembrane</keyword>
<dbReference type="RefSeq" id="WP_062705691.1">
    <property type="nucleotide sequence ID" value="NZ_CAWRCI010000004.1"/>
</dbReference>
<evidence type="ECO:0000256" key="4">
    <source>
        <dbReference type="ARBA" id="ARBA00022989"/>
    </source>
</evidence>
<keyword evidence="8" id="KW-1185">Reference proteome</keyword>
<sequence length="211" mass="22304">MSSSVLLQGFGLGLSMIIPIGAQNAFVLNQGIRRHHHVATATLCFLCDFALIALGVFGGGAMLSSNETLLSVVTLGGIAFLLTYAYQSLKRAWIGEEESAESEGENTGKGLMAVLIGAAAVTLLNPHVYLDTVVVLGSIGGQFEPAQRTAFAVGTMLASMVWFYGIALGAAKMSPVLSKPNVRKTIDILVAGMMVYVAFLLMQKWMMGLEG</sequence>
<keyword evidence="5 6" id="KW-0472">Membrane</keyword>
<name>A0A128EVR1_9GAMM</name>
<feature type="transmembrane region" description="Helical" evidence="6">
    <location>
        <begin position="110"/>
        <end position="129"/>
    </location>
</feature>
<dbReference type="AlphaFoldDB" id="A0A128EVR1"/>
<comment type="subcellular location">
    <subcellularLocation>
        <location evidence="1">Cell membrane</location>
        <topology evidence="1">Multi-pass membrane protein</topology>
    </subcellularLocation>
</comment>
<evidence type="ECO:0000256" key="1">
    <source>
        <dbReference type="ARBA" id="ARBA00004651"/>
    </source>
</evidence>
<gene>
    <name evidence="7" type="primary">argO</name>
    <name evidence="7" type="ORF">GMA8713_00663</name>
</gene>
<feature type="transmembrane region" description="Helical" evidence="6">
    <location>
        <begin position="38"/>
        <end position="63"/>
    </location>
</feature>
<evidence type="ECO:0000313" key="7">
    <source>
        <dbReference type="EMBL" id="CZF78659.1"/>
    </source>
</evidence>
<feature type="transmembrane region" description="Helical" evidence="6">
    <location>
        <begin position="149"/>
        <end position="167"/>
    </location>
</feature>
<dbReference type="EMBL" id="FIZY01000004">
    <property type="protein sequence ID" value="CZF78659.1"/>
    <property type="molecule type" value="Genomic_DNA"/>
</dbReference>
<dbReference type="GO" id="GO:0005886">
    <property type="term" value="C:plasma membrane"/>
    <property type="evidence" value="ECO:0007669"/>
    <property type="project" value="UniProtKB-SubCell"/>
</dbReference>
<dbReference type="PANTHER" id="PTHR30086:SF20">
    <property type="entry name" value="ARGININE EXPORTER PROTEIN ARGO-RELATED"/>
    <property type="match status" value="1"/>
</dbReference>
<dbReference type="Proteomes" id="UP000073601">
    <property type="component" value="Unassembled WGS sequence"/>
</dbReference>
<accession>A0A128EVR1</accession>
<feature type="transmembrane region" description="Helical" evidence="6">
    <location>
        <begin position="188"/>
        <end position="206"/>
    </location>
</feature>
<evidence type="ECO:0000256" key="5">
    <source>
        <dbReference type="ARBA" id="ARBA00023136"/>
    </source>
</evidence>
<organism evidence="7 8">
    <name type="scientific">Grimontia marina</name>
    <dbReference type="NCBI Taxonomy" id="646534"/>
    <lineage>
        <taxon>Bacteria</taxon>
        <taxon>Pseudomonadati</taxon>
        <taxon>Pseudomonadota</taxon>
        <taxon>Gammaproteobacteria</taxon>
        <taxon>Vibrionales</taxon>
        <taxon>Vibrionaceae</taxon>
        <taxon>Grimontia</taxon>
    </lineage>
</organism>
<dbReference type="PANTHER" id="PTHR30086">
    <property type="entry name" value="ARGININE EXPORTER PROTEIN ARGO"/>
    <property type="match status" value="1"/>
</dbReference>
<dbReference type="InterPro" id="IPR001123">
    <property type="entry name" value="LeuE-type"/>
</dbReference>
<proteinExistence type="predicted"/>
<evidence type="ECO:0000256" key="2">
    <source>
        <dbReference type="ARBA" id="ARBA00022475"/>
    </source>
</evidence>
<evidence type="ECO:0000256" key="3">
    <source>
        <dbReference type="ARBA" id="ARBA00022692"/>
    </source>
</evidence>
<reference evidence="8" key="1">
    <citation type="submission" date="2016-02" db="EMBL/GenBank/DDBJ databases">
        <authorList>
            <person name="Rodrigo-Torres Lidia"/>
            <person name="Arahal R.David."/>
        </authorList>
    </citation>
    <scope>NUCLEOTIDE SEQUENCE [LARGE SCALE GENOMIC DNA]</scope>
    <source>
        <strain evidence="8">CECT 8713</strain>
    </source>
</reference>
<dbReference type="Pfam" id="PF01810">
    <property type="entry name" value="LysE"/>
    <property type="match status" value="1"/>
</dbReference>
<keyword evidence="4 6" id="KW-1133">Transmembrane helix</keyword>
<dbReference type="GO" id="GO:0015171">
    <property type="term" value="F:amino acid transmembrane transporter activity"/>
    <property type="evidence" value="ECO:0007669"/>
    <property type="project" value="TreeGrafter"/>
</dbReference>
<feature type="transmembrane region" description="Helical" evidence="6">
    <location>
        <begin position="6"/>
        <end position="26"/>
    </location>
</feature>
<keyword evidence="2" id="KW-1003">Cell membrane</keyword>
<dbReference type="OrthoDB" id="5638726at2"/>